<reference evidence="1" key="1">
    <citation type="submission" date="2021-01" db="EMBL/GenBank/DDBJ databases">
        <authorList>
            <person name="Li R."/>
            <person name="Bekaert M."/>
        </authorList>
    </citation>
    <scope>NUCLEOTIDE SEQUENCE</scope>
    <source>
        <strain evidence="1">Farmed</strain>
    </source>
</reference>
<proteinExistence type="predicted"/>
<dbReference type="AlphaFoldDB" id="A0A812BPN1"/>
<dbReference type="Pfam" id="PF15882">
    <property type="entry name" value="DUF4735"/>
    <property type="match status" value="1"/>
</dbReference>
<dbReference type="PANTHER" id="PTHR33539">
    <property type="entry name" value="UPF0764 PROTEIN C16ORF89"/>
    <property type="match status" value="1"/>
</dbReference>
<gene>
    <name evidence="1" type="ORF">SPHA_21655</name>
</gene>
<evidence type="ECO:0000313" key="1">
    <source>
        <dbReference type="EMBL" id="CAE1239096.1"/>
    </source>
</evidence>
<dbReference type="GO" id="GO:0016020">
    <property type="term" value="C:membrane"/>
    <property type="evidence" value="ECO:0007669"/>
    <property type="project" value="TreeGrafter"/>
</dbReference>
<dbReference type="OrthoDB" id="5949187at2759"/>
<organism evidence="1 2">
    <name type="scientific">Acanthosepion pharaonis</name>
    <name type="common">Pharaoh cuttlefish</name>
    <name type="synonym">Sepia pharaonis</name>
    <dbReference type="NCBI Taxonomy" id="158019"/>
    <lineage>
        <taxon>Eukaryota</taxon>
        <taxon>Metazoa</taxon>
        <taxon>Spiralia</taxon>
        <taxon>Lophotrochozoa</taxon>
        <taxon>Mollusca</taxon>
        <taxon>Cephalopoda</taxon>
        <taxon>Coleoidea</taxon>
        <taxon>Decapodiformes</taxon>
        <taxon>Sepiida</taxon>
        <taxon>Sepiina</taxon>
        <taxon>Sepiidae</taxon>
        <taxon>Acanthosepion</taxon>
    </lineage>
</organism>
<protein>
    <submittedName>
        <fullName evidence="1">Uncharacterized protein</fullName>
    </submittedName>
</protein>
<dbReference type="EMBL" id="CAHIKZ030000797">
    <property type="protein sequence ID" value="CAE1239096.1"/>
    <property type="molecule type" value="Genomic_DNA"/>
</dbReference>
<keyword evidence="2" id="KW-1185">Reference proteome</keyword>
<dbReference type="GO" id="GO:0005829">
    <property type="term" value="C:cytosol"/>
    <property type="evidence" value="ECO:0007669"/>
    <property type="project" value="TreeGrafter"/>
</dbReference>
<accession>A0A812BPN1</accession>
<name>A0A812BPN1_ACAPH</name>
<dbReference type="InterPro" id="IPR031751">
    <property type="entry name" value="DUF4735"/>
</dbReference>
<sequence length="173" mass="20402">MGSKLDRRIRLFVPISEYRQKIIDLQELSKTVSDKSIFYIAVGDPPYYRKIGNLLRQRFWEINHRTRTMDMSLQVPFDTKGKEFEEEESDNCIAEFFGSRWQPINNRCPAVSDDHWYFMLQSLSCSVLGSQSPAYERRTCLQMFHVLVCPNYVDYMMIHSRCFYSILVPVASS</sequence>
<dbReference type="PANTHER" id="PTHR33539:SF1">
    <property type="entry name" value="UPF0764 PROTEIN C16ORF89"/>
    <property type="match status" value="1"/>
</dbReference>
<evidence type="ECO:0000313" key="2">
    <source>
        <dbReference type="Proteomes" id="UP000597762"/>
    </source>
</evidence>
<dbReference type="Proteomes" id="UP000597762">
    <property type="component" value="Unassembled WGS sequence"/>
</dbReference>
<comment type="caution">
    <text evidence="1">The sequence shown here is derived from an EMBL/GenBank/DDBJ whole genome shotgun (WGS) entry which is preliminary data.</text>
</comment>